<reference evidence="1" key="1">
    <citation type="submission" date="2022-12" db="EMBL/GenBank/DDBJ databases">
        <authorList>
            <person name="Petersen C."/>
        </authorList>
    </citation>
    <scope>NUCLEOTIDE SEQUENCE</scope>
    <source>
        <strain evidence="1">IBT 16125</strain>
    </source>
</reference>
<dbReference type="RefSeq" id="XP_056769238.1">
    <property type="nucleotide sequence ID" value="XM_056905131.1"/>
</dbReference>
<comment type="caution">
    <text evidence="1">The sequence shown here is derived from an EMBL/GenBank/DDBJ whole genome shotgun (WGS) entry which is preliminary data.</text>
</comment>
<organism evidence="1 2">
    <name type="scientific">Penicillium daleae</name>
    <dbReference type="NCBI Taxonomy" id="63821"/>
    <lineage>
        <taxon>Eukaryota</taxon>
        <taxon>Fungi</taxon>
        <taxon>Dikarya</taxon>
        <taxon>Ascomycota</taxon>
        <taxon>Pezizomycotina</taxon>
        <taxon>Eurotiomycetes</taxon>
        <taxon>Eurotiomycetidae</taxon>
        <taxon>Eurotiales</taxon>
        <taxon>Aspergillaceae</taxon>
        <taxon>Penicillium</taxon>
    </lineage>
</organism>
<evidence type="ECO:0000313" key="2">
    <source>
        <dbReference type="Proteomes" id="UP001213681"/>
    </source>
</evidence>
<dbReference type="AlphaFoldDB" id="A0AAD6CCA8"/>
<dbReference type="Proteomes" id="UP001213681">
    <property type="component" value="Unassembled WGS sequence"/>
</dbReference>
<gene>
    <name evidence="1" type="ORF">N7458_001748</name>
</gene>
<accession>A0AAD6CCA8</accession>
<dbReference type="GeneID" id="81595374"/>
<reference evidence="1" key="2">
    <citation type="journal article" date="2023" name="IMA Fungus">
        <title>Comparative genomic study of the Penicillium genus elucidates a diverse pangenome and 15 lateral gene transfer events.</title>
        <authorList>
            <person name="Petersen C."/>
            <person name="Sorensen T."/>
            <person name="Nielsen M.R."/>
            <person name="Sondergaard T.E."/>
            <person name="Sorensen J.L."/>
            <person name="Fitzpatrick D.A."/>
            <person name="Frisvad J.C."/>
            <person name="Nielsen K.L."/>
        </authorList>
    </citation>
    <scope>NUCLEOTIDE SEQUENCE</scope>
    <source>
        <strain evidence="1">IBT 16125</strain>
    </source>
</reference>
<name>A0AAD6CCA8_9EURO</name>
<sequence length="90" mass="10130">MVRCTAEAARPSKLIQSPLSVMGMRGTFLAISQETAMRASGSDPILWVKDLFAAWKERLLLTQKNDHDDHEVISIENFMAVGDVKYHKII</sequence>
<protein>
    <submittedName>
        <fullName evidence="1">Uncharacterized protein</fullName>
    </submittedName>
</protein>
<keyword evidence="2" id="KW-1185">Reference proteome</keyword>
<proteinExistence type="predicted"/>
<evidence type="ECO:0000313" key="1">
    <source>
        <dbReference type="EMBL" id="KAJ5460196.1"/>
    </source>
</evidence>
<dbReference type="EMBL" id="JAPVEA010000002">
    <property type="protein sequence ID" value="KAJ5460196.1"/>
    <property type="molecule type" value="Genomic_DNA"/>
</dbReference>